<dbReference type="InterPro" id="IPR039569">
    <property type="entry name" value="FAS1-like_DH_region"/>
</dbReference>
<dbReference type="RefSeq" id="WP_203945989.1">
    <property type="nucleotide sequence ID" value="NZ_BOOR01000030.1"/>
</dbReference>
<dbReference type="InterPro" id="IPR052513">
    <property type="entry name" value="Thioester_dehydratase-like"/>
</dbReference>
<evidence type="ECO:0000259" key="1">
    <source>
        <dbReference type="Pfam" id="PF01796"/>
    </source>
</evidence>
<sequence>MTDERDHLMAVAGKAIAAGEGPRIAAPLPVNAATISHWTEAMGERNPLYAGPDAVAPPAMIQVWSMEGLNRDPDRRVRLPVDDVFEALDEAGFTGVVATNCEHTYHRYLDLGEELTSGTRLTDIAGPKRTALGDGYFVTWNVTWYAGDEPVAEMMFRLLKFRPKTSATAADESRNVGAEAAREPYPLRPAVNRDTAFFWDGVREGELRIQKCGDCGILRHPPGPVCPTCRSTRRTHAVASGSGTVYSYVVHHNPPVPGLRTPFVVAVVEVPEGVRLVGNIVRCATEDVYVGMPVRVTYQQMDDELTLPMWIPVEA</sequence>
<feature type="domain" description="ChsH2 C-terminal OB-fold" evidence="1">
    <location>
        <begin position="239"/>
        <end position="298"/>
    </location>
</feature>
<dbReference type="InterPro" id="IPR012340">
    <property type="entry name" value="NA-bd_OB-fold"/>
</dbReference>
<reference evidence="4" key="1">
    <citation type="submission" date="2021-01" db="EMBL/GenBank/DDBJ databases">
        <title>Whole genome shotgun sequence of Planotetraspora thailandica NBRC 104271.</title>
        <authorList>
            <person name="Komaki H."/>
            <person name="Tamura T."/>
        </authorList>
    </citation>
    <scope>NUCLEOTIDE SEQUENCE</scope>
    <source>
        <strain evidence="4">NBRC 104271</strain>
    </source>
</reference>
<dbReference type="EMBL" id="BOOR01000030">
    <property type="protein sequence ID" value="GII55799.1"/>
    <property type="molecule type" value="Genomic_DNA"/>
</dbReference>
<protein>
    <submittedName>
        <fullName evidence="4">DNA-binding protein</fullName>
    </submittedName>
</protein>
<dbReference type="SUPFAM" id="SSF50249">
    <property type="entry name" value="Nucleic acid-binding proteins"/>
    <property type="match status" value="1"/>
</dbReference>
<dbReference type="InterPro" id="IPR002878">
    <property type="entry name" value="ChsH2_C"/>
</dbReference>
<proteinExistence type="predicted"/>
<dbReference type="InterPro" id="IPR022002">
    <property type="entry name" value="ChsH2_Znr"/>
</dbReference>
<evidence type="ECO:0000313" key="4">
    <source>
        <dbReference type="EMBL" id="GII55799.1"/>
    </source>
</evidence>
<comment type="caution">
    <text evidence="4">The sequence shown here is derived from an EMBL/GenBank/DDBJ whole genome shotgun (WGS) entry which is preliminary data.</text>
</comment>
<keyword evidence="5" id="KW-1185">Reference proteome</keyword>
<dbReference type="SUPFAM" id="SSF54637">
    <property type="entry name" value="Thioesterase/thiol ester dehydrase-isomerase"/>
    <property type="match status" value="1"/>
</dbReference>
<dbReference type="PANTHER" id="PTHR34075:SF5">
    <property type="entry name" value="BLR3430 PROTEIN"/>
    <property type="match status" value="1"/>
</dbReference>
<feature type="domain" description="FAS1-like dehydratase" evidence="3">
    <location>
        <begin position="29"/>
        <end position="154"/>
    </location>
</feature>
<dbReference type="Proteomes" id="UP000605992">
    <property type="component" value="Unassembled WGS sequence"/>
</dbReference>
<organism evidence="4 5">
    <name type="scientific">Planotetraspora thailandica</name>
    <dbReference type="NCBI Taxonomy" id="487172"/>
    <lineage>
        <taxon>Bacteria</taxon>
        <taxon>Bacillati</taxon>
        <taxon>Actinomycetota</taxon>
        <taxon>Actinomycetes</taxon>
        <taxon>Streptosporangiales</taxon>
        <taxon>Streptosporangiaceae</taxon>
        <taxon>Planotetraspora</taxon>
    </lineage>
</organism>
<accession>A0A8J3V871</accession>
<name>A0A8J3V871_9ACTN</name>
<dbReference type="InterPro" id="IPR029069">
    <property type="entry name" value="HotDog_dom_sf"/>
</dbReference>
<dbReference type="Gene3D" id="6.10.30.10">
    <property type="match status" value="1"/>
</dbReference>
<keyword evidence="4" id="KW-0238">DNA-binding</keyword>
<evidence type="ECO:0000259" key="2">
    <source>
        <dbReference type="Pfam" id="PF12172"/>
    </source>
</evidence>
<dbReference type="Pfam" id="PF01796">
    <property type="entry name" value="OB_ChsH2_C"/>
    <property type="match status" value="1"/>
</dbReference>
<feature type="domain" description="ChsH2 rubredoxin-like zinc ribbon" evidence="2">
    <location>
        <begin position="199"/>
        <end position="232"/>
    </location>
</feature>
<dbReference type="AlphaFoldDB" id="A0A8J3V871"/>
<dbReference type="Gene3D" id="3.10.129.10">
    <property type="entry name" value="Hotdog Thioesterase"/>
    <property type="match status" value="1"/>
</dbReference>
<dbReference type="GO" id="GO:0003677">
    <property type="term" value="F:DNA binding"/>
    <property type="evidence" value="ECO:0007669"/>
    <property type="project" value="UniProtKB-KW"/>
</dbReference>
<dbReference type="Pfam" id="PF12172">
    <property type="entry name" value="zf-ChsH2"/>
    <property type="match status" value="1"/>
</dbReference>
<evidence type="ECO:0000259" key="3">
    <source>
        <dbReference type="Pfam" id="PF13452"/>
    </source>
</evidence>
<dbReference type="PANTHER" id="PTHR34075">
    <property type="entry name" value="BLR3430 PROTEIN"/>
    <property type="match status" value="1"/>
</dbReference>
<dbReference type="Pfam" id="PF13452">
    <property type="entry name" value="FAS1_DH_region"/>
    <property type="match status" value="1"/>
</dbReference>
<gene>
    <name evidence="4" type="ORF">Pth03_41880</name>
</gene>
<evidence type="ECO:0000313" key="5">
    <source>
        <dbReference type="Proteomes" id="UP000605992"/>
    </source>
</evidence>